<reference evidence="1 2" key="2">
    <citation type="submission" date="2009-02" db="EMBL/GenBank/DDBJ databases">
        <title>Draft genome sequence of Holdemania filiformis DSM 12042.</title>
        <authorList>
            <person name="Sudarsanam P."/>
            <person name="Ley R."/>
            <person name="Guruge J."/>
            <person name="Turnbaugh P.J."/>
            <person name="Mahowald M."/>
            <person name="Liep D."/>
            <person name="Gordon J."/>
        </authorList>
    </citation>
    <scope>NUCLEOTIDE SEQUENCE [LARGE SCALE GENOMIC DNA]</scope>
    <source>
        <strain evidence="1 2">DSM 12042</strain>
    </source>
</reference>
<dbReference type="HOGENOM" id="CLU_2553645_0_0_9"/>
<dbReference type="Proteomes" id="UP000005950">
    <property type="component" value="Unassembled WGS sequence"/>
</dbReference>
<organism evidence="1 2">
    <name type="scientific">Holdemania filiformis DSM 12042</name>
    <dbReference type="NCBI Taxonomy" id="545696"/>
    <lineage>
        <taxon>Bacteria</taxon>
        <taxon>Bacillati</taxon>
        <taxon>Bacillota</taxon>
        <taxon>Erysipelotrichia</taxon>
        <taxon>Erysipelotrichales</taxon>
        <taxon>Erysipelotrichaceae</taxon>
        <taxon>Holdemania</taxon>
    </lineage>
</organism>
<evidence type="ECO:0000313" key="1">
    <source>
        <dbReference type="EMBL" id="EEF67767.1"/>
    </source>
</evidence>
<evidence type="ECO:0000313" key="2">
    <source>
        <dbReference type="Proteomes" id="UP000005950"/>
    </source>
</evidence>
<sequence length="82" mass="9388">MQEALKDIFGPMFEAMLQGEIVSHRAMKTMITKPRIPPIAEMAIRIKLSNPLTGILRLMFHEIGKNHLRKCSMKSDVHNQCN</sequence>
<name>B9Y8A9_9FIRM</name>
<dbReference type="AlphaFoldDB" id="B9Y8A9"/>
<proteinExistence type="predicted"/>
<dbReference type="EMBL" id="ACCF01000117">
    <property type="protein sequence ID" value="EEF67767.1"/>
    <property type="molecule type" value="Genomic_DNA"/>
</dbReference>
<accession>B9Y8A9</accession>
<dbReference type="STRING" id="545696.HOLDEFILI_02056"/>
<gene>
    <name evidence="1" type="ORF">HOLDEFILI_02056</name>
</gene>
<comment type="caution">
    <text evidence="1">The sequence shown here is derived from an EMBL/GenBank/DDBJ whole genome shotgun (WGS) entry which is preliminary data.</text>
</comment>
<protein>
    <submittedName>
        <fullName evidence="1">Uncharacterized protein</fullName>
    </submittedName>
</protein>
<reference evidence="1 2" key="1">
    <citation type="submission" date="2008-12" db="EMBL/GenBank/DDBJ databases">
        <authorList>
            <person name="Fulton L."/>
            <person name="Clifton S."/>
            <person name="Fulton B."/>
            <person name="Xu J."/>
            <person name="Minx P."/>
            <person name="Pepin K.H."/>
            <person name="Johnson M."/>
            <person name="Bhonagiri V."/>
            <person name="Nash W.E."/>
            <person name="Mardis E.R."/>
            <person name="Wilson R.K."/>
        </authorList>
    </citation>
    <scope>NUCLEOTIDE SEQUENCE [LARGE SCALE GENOMIC DNA]</scope>
    <source>
        <strain evidence="1 2">DSM 12042</strain>
    </source>
</reference>